<accession>A0A6S7H9H2</accession>
<dbReference type="EMBL" id="CACRXK020003965">
    <property type="protein sequence ID" value="CAB4000939.1"/>
    <property type="molecule type" value="Genomic_DNA"/>
</dbReference>
<evidence type="ECO:0000313" key="3">
    <source>
        <dbReference type="Proteomes" id="UP001152795"/>
    </source>
</evidence>
<reference evidence="2" key="1">
    <citation type="submission" date="2020-04" db="EMBL/GenBank/DDBJ databases">
        <authorList>
            <person name="Alioto T."/>
            <person name="Alioto T."/>
            <person name="Gomez Garrido J."/>
        </authorList>
    </citation>
    <scope>NUCLEOTIDE SEQUENCE</scope>
    <source>
        <strain evidence="2">A484AB</strain>
    </source>
</reference>
<comment type="caution">
    <text evidence="2">The sequence shown here is derived from an EMBL/GenBank/DDBJ whole genome shotgun (WGS) entry which is preliminary data.</text>
</comment>
<feature type="domain" description="DUF7886" evidence="1">
    <location>
        <begin position="1"/>
        <end position="64"/>
    </location>
</feature>
<dbReference type="AlphaFoldDB" id="A0A6S7H9H2"/>
<dbReference type="OrthoDB" id="239865at2759"/>
<evidence type="ECO:0000313" key="2">
    <source>
        <dbReference type="EMBL" id="CAB4000939.1"/>
    </source>
</evidence>
<dbReference type="PANTHER" id="PTHR47915">
    <property type="entry name" value="SI:DKEY-19B23.7"/>
    <property type="match status" value="1"/>
</dbReference>
<organism evidence="2 3">
    <name type="scientific">Paramuricea clavata</name>
    <name type="common">Red gorgonian</name>
    <name type="synonym">Violescent sea-whip</name>
    <dbReference type="NCBI Taxonomy" id="317549"/>
    <lineage>
        <taxon>Eukaryota</taxon>
        <taxon>Metazoa</taxon>
        <taxon>Cnidaria</taxon>
        <taxon>Anthozoa</taxon>
        <taxon>Octocorallia</taxon>
        <taxon>Malacalcyonacea</taxon>
        <taxon>Plexauridae</taxon>
        <taxon>Paramuricea</taxon>
    </lineage>
</organism>
<sequence length="117" mass="13951">MCMFPLPLNPFAVDHRYFDSLPLAERIIATGAMANILQEILADGNHPYNARVFDDLHEITRRHFRDLHTMTLHKLEEERLRAYEEQRKHNTHAPKQINHPCNQYPVYPQYNMSYQAY</sequence>
<name>A0A6S7H9H2_PARCT</name>
<proteinExistence type="predicted"/>
<dbReference type="Pfam" id="PF25377">
    <property type="entry name" value="DUF7886"/>
    <property type="match status" value="1"/>
</dbReference>
<evidence type="ECO:0000259" key="1">
    <source>
        <dbReference type="Pfam" id="PF25377"/>
    </source>
</evidence>
<dbReference type="InterPro" id="IPR057208">
    <property type="entry name" value="DUF7886"/>
</dbReference>
<dbReference type="PANTHER" id="PTHR47915:SF1">
    <property type="entry name" value="SI:DKEY-19B23.7"/>
    <property type="match status" value="1"/>
</dbReference>
<dbReference type="Proteomes" id="UP001152795">
    <property type="component" value="Unassembled WGS sequence"/>
</dbReference>
<keyword evidence="3" id="KW-1185">Reference proteome</keyword>
<protein>
    <recommendedName>
        <fullName evidence="1">DUF7886 domain-containing protein</fullName>
    </recommendedName>
</protein>
<gene>
    <name evidence="2" type="ORF">PACLA_8A016103</name>
</gene>